<reference evidence="1 2" key="2">
    <citation type="submission" date="2007-09" db="EMBL/GenBank/DDBJ databases">
        <title>Draft genome sequence of Clostridium bolteae (ATCC BAA-613).</title>
        <authorList>
            <person name="Sudarsanam P."/>
            <person name="Ley R."/>
            <person name="Guruge J."/>
            <person name="Turnbaugh P.J."/>
            <person name="Mahowald M."/>
            <person name="Liep D."/>
            <person name="Gordon J."/>
        </authorList>
    </citation>
    <scope>NUCLEOTIDE SEQUENCE [LARGE SCALE GENOMIC DNA]</scope>
    <source>
        <strain evidence="2">ATCC BAA-613 / DSM 15670 / CCUG 46953 / JCM 12243 / WAL 16351</strain>
    </source>
</reference>
<dbReference type="Proteomes" id="UP000005396">
    <property type="component" value="Unassembled WGS sequence"/>
</dbReference>
<evidence type="ECO:0000313" key="2">
    <source>
        <dbReference type="Proteomes" id="UP000005396"/>
    </source>
</evidence>
<evidence type="ECO:0000313" key="1">
    <source>
        <dbReference type="EMBL" id="EDP15551.1"/>
    </source>
</evidence>
<comment type="caution">
    <text evidence="1">The sequence shown here is derived from an EMBL/GenBank/DDBJ whole genome shotgun (WGS) entry which is preliminary data.</text>
</comment>
<dbReference type="EMBL" id="ABCC02000033">
    <property type="protein sequence ID" value="EDP15551.1"/>
    <property type="molecule type" value="Genomic_DNA"/>
</dbReference>
<reference evidence="1 2" key="1">
    <citation type="submission" date="2007-08" db="EMBL/GenBank/DDBJ databases">
        <authorList>
            <person name="Fulton L."/>
            <person name="Clifton S."/>
            <person name="Fulton B."/>
            <person name="Xu J."/>
            <person name="Minx P."/>
            <person name="Pepin K.H."/>
            <person name="Johnson M."/>
            <person name="Thiruvilangam P."/>
            <person name="Bhonagiri V."/>
            <person name="Nash W.E."/>
            <person name="Mardis E.R."/>
            <person name="Wilson R.K."/>
        </authorList>
    </citation>
    <scope>NUCLEOTIDE SEQUENCE [LARGE SCALE GENOMIC DNA]</scope>
    <source>
        <strain evidence="2">ATCC BAA-613 / DSM 15670 / CCUG 46953 / JCM 12243 / WAL 16351</strain>
    </source>
</reference>
<sequence length="47" mass="5383">MAINPASFYKIHITSQKAALHTRHFNPSRLAAYKSCLYFITENVSLQ</sequence>
<accession>A8RTM2</accession>
<dbReference type="PaxDb" id="411902-CLOBOL_03722"/>
<name>A8RTM2_ENTBW</name>
<gene>
    <name evidence="1" type="ORF">CLOBOL_03722</name>
</gene>
<proteinExistence type="predicted"/>
<organism evidence="1 2">
    <name type="scientific">Enterocloster bolteae (strain ATCC BAA-613 / DSM 15670 / CCUG 46953 / JCM 12243 / WAL 16351)</name>
    <name type="common">Clostridium bolteae</name>
    <dbReference type="NCBI Taxonomy" id="411902"/>
    <lineage>
        <taxon>Bacteria</taxon>
        <taxon>Bacillati</taxon>
        <taxon>Bacillota</taxon>
        <taxon>Clostridia</taxon>
        <taxon>Lachnospirales</taxon>
        <taxon>Lachnospiraceae</taxon>
        <taxon>Enterocloster</taxon>
    </lineage>
</organism>
<dbReference type="AlphaFoldDB" id="A8RTM2"/>
<protein>
    <submittedName>
        <fullName evidence="1">Uncharacterized protein</fullName>
    </submittedName>
</protein>
<dbReference type="HOGENOM" id="CLU_3166384_0_0_9"/>